<dbReference type="InterPro" id="IPR052433">
    <property type="entry name" value="X-Pro_dipept-like"/>
</dbReference>
<dbReference type="AlphaFoldDB" id="A0A3S5ATA1"/>
<dbReference type="PANTHER" id="PTHR43226:SF4">
    <property type="entry name" value="XAA-PRO AMINOPEPTIDASE 3"/>
    <property type="match status" value="1"/>
</dbReference>
<protein>
    <recommendedName>
        <fullName evidence="6">Peptidase M24 domain-containing protein</fullName>
    </recommendedName>
</protein>
<dbReference type="SUPFAM" id="SSF55920">
    <property type="entry name" value="Creatinase/aminopeptidase"/>
    <property type="match status" value="1"/>
</dbReference>
<dbReference type="GO" id="GO:0046872">
    <property type="term" value="F:metal ion binding"/>
    <property type="evidence" value="ECO:0007669"/>
    <property type="project" value="UniProtKB-KW"/>
</dbReference>
<dbReference type="Pfam" id="PF00557">
    <property type="entry name" value="Peptidase_M24"/>
    <property type="match status" value="1"/>
</dbReference>
<accession>A0A3S5ATA1</accession>
<reference evidence="7" key="1">
    <citation type="submission" date="2018-11" db="EMBL/GenBank/DDBJ databases">
        <authorList>
            <consortium name="Pathogen Informatics"/>
        </authorList>
    </citation>
    <scope>NUCLEOTIDE SEQUENCE</scope>
</reference>
<dbReference type="GO" id="GO:0006508">
    <property type="term" value="P:proteolysis"/>
    <property type="evidence" value="ECO:0007669"/>
    <property type="project" value="TreeGrafter"/>
</dbReference>
<comment type="similarity">
    <text evidence="2">Belongs to the peptidase M24B family.</text>
</comment>
<comment type="caution">
    <text evidence="7">The sequence shown here is derived from an EMBL/GenBank/DDBJ whole genome shotgun (WGS) entry which is preliminary data.</text>
</comment>
<evidence type="ECO:0000256" key="4">
    <source>
        <dbReference type="ARBA" id="ARBA00022801"/>
    </source>
</evidence>
<feature type="domain" description="Peptidase M24" evidence="6">
    <location>
        <begin position="2"/>
        <end position="41"/>
    </location>
</feature>
<evidence type="ECO:0000313" key="7">
    <source>
        <dbReference type="EMBL" id="VEL31512.1"/>
    </source>
</evidence>
<keyword evidence="4" id="KW-0378">Hydrolase</keyword>
<sequence length="70" mass="7941">MTTGVVFTIEPGLYFPRSKNIPVNKDFSDIGIRLEDDYVISKDGVALKLSETLPYRPEEIEKLVGKQKQI</sequence>
<keyword evidence="3" id="KW-0479">Metal-binding</keyword>
<dbReference type="OrthoDB" id="4215474at2759"/>
<evidence type="ECO:0000256" key="5">
    <source>
        <dbReference type="ARBA" id="ARBA00023211"/>
    </source>
</evidence>
<organism evidence="7 8">
    <name type="scientific">Protopolystoma xenopodis</name>
    <dbReference type="NCBI Taxonomy" id="117903"/>
    <lineage>
        <taxon>Eukaryota</taxon>
        <taxon>Metazoa</taxon>
        <taxon>Spiralia</taxon>
        <taxon>Lophotrochozoa</taxon>
        <taxon>Platyhelminthes</taxon>
        <taxon>Monogenea</taxon>
        <taxon>Polyopisthocotylea</taxon>
        <taxon>Polystomatidea</taxon>
        <taxon>Polystomatidae</taxon>
        <taxon>Protopolystoma</taxon>
    </lineage>
</organism>
<dbReference type="Gene3D" id="3.90.230.10">
    <property type="entry name" value="Creatinase/methionine aminopeptidase superfamily"/>
    <property type="match status" value="1"/>
</dbReference>
<proteinExistence type="inferred from homology"/>
<comment type="cofactor">
    <cofactor evidence="1">
        <name>Mn(2+)</name>
        <dbReference type="ChEBI" id="CHEBI:29035"/>
    </cofactor>
</comment>
<dbReference type="InterPro" id="IPR036005">
    <property type="entry name" value="Creatinase/aminopeptidase-like"/>
</dbReference>
<evidence type="ECO:0000259" key="6">
    <source>
        <dbReference type="Pfam" id="PF00557"/>
    </source>
</evidence>
<dbReference type="Proteomes" id="UP000784294">
    <property type="component" value="Unassembled WGS sequence"/>
</dbReference>
<evidence type="ECO:0000256" key="3">
    <source>
        <dbReference type="ARBA" id="ARBA00022723"/>
    </source>
</evidence>
<dbReference type="GO" id="GO:0008233">
    <property type="term" value="F:peptidase activity"/>
    <property type="evidence" value="ECO:0007669"/>
    <property type="project" value="TreeGrafter"/>
</dbReference>
<evidence type="ECO:0000256" key="2">
    <source>
        <dbReference type="ARBA" id="ARBA00008766"/>
    </source>
</evidence>
<evidence type="ECO:0000256" key="1">
    <source>
        <dbReference type="ARBA" id="ARBA00001936"/>
    </source>
</evidence>
<keyword evidence="8" id="KW-1185">Reference proteome</keyword>
<dbReference type="EMBL" id="CAAALY010123246">
    <property type="protein sequence ID" value="VEL31512.1"/>
    <property type="molecule type" value="Genomic_DNA"/>
</dbReference>
<evidence type="ECO:0000313" key="8">
    <source>
        <dbReference type="Proteomes" id="UP000784294"/>
    </source>
</evidence>
<gene>
    <name evidence="7" type="ORF">PXEA_LOCUS24952</name>
</gene>
<dbReference type="PANTHER" id="PTHR43226">
    <property type="entry name" value="XAA-PRO AMINOPEPTIDASE 3"/>
    <property type="match status" value="1"/>
</dbReference>
<name>A0A3S5ATA1_9PLAT</name>
<keyword evidence="5" id="KW-0464">Manganese</keyword>
<dbReference type="InterPro" id="IPR000994">
    <property type="entry name" value="Pept_M24"/>
</dbReference>